<dbReference type="OMA" id="FHWTKAS"/>
<protein>
    <submittedName>
        <fullName evidence="9">Uncharacterized protein</fullName>
    </submittedName>
</protein>
<feature type="transmembrane region" description="Helical" evidence="8">
    <location>
        <begin position="81"/>
        <end position="102"/>
    </location>
</feature>
<dbReference type="OrthoDB" id="448280at2759"/>
<gene>
    <name evidence="9" type="ORF">DCAR_0104643</name>
</gene>
<dbReference type="Pfam" id="PF02535">
    <property type="entry name" value="Zip"/>
    <property type="match status" value="1"/>
</dbReference>
<keyword evidence="4 8" id="KW-0812">Transmembrane</keyword>
<dbReference type="NCBIfam" id="TIGR00820">
    <property type="entry name" value="zip"/>
    <property type="match status" value="1"/>
</dbReference>
<feature type="transmembrane region" description="Helical" evidence="8">
    <location>
        <begin position="122"/>
        <end position="148"/>
    </location>
</feature>
<name>A0A166IZP4_DAUCS</name>
<reference evidence="9" key="1">
    <citation type="journal article" date="2016" name="Nat. Genet.">
        <title>A high-quality carrot genome assembly provides new insights into carotenoid accumulation and asterid genome evolution.</title>
        <authorList>
            <person name="Iorizzo M."/>
            <person name="Ellison S."/>
            <person name="Senalik D."/>
            <person name="Zeng P."/>
            <person name="Satapoomin P."/>
            <person name="Huang J."/>
            <person name="Bowman M."/>
            <person name="Iovene M."/>
            <person name="Sanseverino W."/>
            <person name="Cavagnaro P."/>
            <person name="Yildiz M."/>
            <person name="Macko-Podgorni A."/>
            <person name="Moranska E."/>
            <person name="Grzebelus E."/>
            <person name="Grzebelus D."/>
            <person name="Ashrafi H."/>
            <person name="Zheng Z."/>
            <person name="Cheng S."/>
            <person name="Spooner D."/>
            <person name="Van Deynze A."/>
            <person name="Simon P."/>
        </authorList>
    </citation>
    <scope>NUCLEOTIDE SEQUENCE</scope>
    <source>
        <tissue evidence="9">Leaf</tissue>
    </source>
</reference>
<dbReference type="Proteomes" id="UP000077755">
    <property type="component" value="Chromosome 1"/>
</dbReference>
<dbReference type="InterPro" id="IPR003689">
    <property type="entry name" value="ZIP"/>
</dbReference>
<feature type="transmembrane region" description="Helical" evidence="8">
    <location>
        <begin position="334"/>
        <end position="353"/>
    </location>
</feature>
<comment type="similarity">
    <text evidence="2 8">Belongs to the ZIP transporter (TC 2.A.5) family.</text>
</comment>
<evidence type="ECO:0000256" key="4">
    <source>
        <dbReference type="ARBA" id="ARBA00022692"/>
    </source>
</evidence>
<feature type="transmembrane region" description="Helical" evidence="8">
    <location>
        <begin position="264"/>
        <end position="286"/>
    </location>
</feature>
<evidence type="ECO:0000313" key="9">
    <source>
        <dbReference type="EMBL" id="WOG85454.1"/>
    </source>
</evidence>
<dbReference type="GO" id="GO:0005886">
    <property type="term" value="C:plasma membrane"/>
    <property type="evidence" value="ECO:0007669"/>
    <property type="project" value="TreeGrafter"/>
</dbReference>
<evidence type="ECO:0000256" key="2">
    <source>
        <dbReference type="ARBA" id="ARBA00006939"/>
    </source>
</evidence>
<dbReference type="PANTHER" id="PTHR11040:SF48">
    <property type="entry name" value="ZINC TRANSPORTER 10-RELATED"/>
    <property type="match status" value="1"/>
</dbReference>
<dbReference type="GO" id="GO:0005385">
    <property type="term" value="F:zinc ion transmembrane transporter activity"/>
    <property type="evidence" value="ECO:0007669"/>
    <property type="project" value="InterPro"/>
</dbReference>
<reference evidence="9" key="2">
    <citation type="submission" date="2022-03" db="EMBL/GenBank/DDBJ databases">
        <title>Draft title - Genomic analysis of global carrot germplasm unveils the trajectory of domestication and the origin of high carotenoid orange carrot.</title>
        <authorList>
            <person name="Iorizzo M."/>
            <person name="Ellison S."/>
            <person name="Senalik D."/>
            <person name="Macko-Podgorni A."/>
            <person name="Grzebelus D."/>
            <person name="Bostan H."/>
            <person name="Rolling W."/>
            <person name="Curaba J."/>
            <person name="Simon P."/>
        </authorList>
    </citation>
    <scope>NUCLEOTIDE SEQUENCE</scope>
    <source>
        <tissue evidence="9">Leaf</tissue>
    </source>
</reference>
<feature type="transmembrane region" description="Helical" evidence="8">
    <location>
        <begin position="292"/>
        <end position="313"/>
    </location>
</feature>
<comment type="subcellular location">
    <subcellularLocation>
        <location evidence="1 8">Membrane</location>
        <topology evidence="1 8">Multi-pass membrane protein</topology>
    </subcellularLocation>
</comment>
<evidence type="ECO:0000256" key="3">
    <source>
        <dbReference type="ARBA" id="ARBA00022448"/>
    </source>
</evidence>
<organism evidence="9 10">
    <name type="scientific">Daucus carota subsp. sativus</name>
    <name type="common">Carrot</name>
    <dbReference type="NCBI Taxonomy" id="79200"/>
    <lineage>
        <taxon>Eukaryota</taxon>
        <taxon>Viridiplantae</taxon>
        <taxon>Streptophyta</taxon>
        <taxon>Embryophyta</taxon>
        <taxon>Tracheophyta</taxon>
        <taxon>Spermatophyta</taxon>
        <taxon>Magnoliopsida</taxon>
        <taxon>eudicotyledons</taxon>
        <taxon>Gunneridae</taxon>
        <taxon>Pentapetalae</taxon>
        <taxon>asterids</taxon>
        <taxon>campanulids</taxon>
        <taxon>Apiales</taxon>
        <taxon>Apiaceae</taxon>
        <taxon>Apioideae</taxon>
        <taxon>Scandiceae</taxon>
        <taxon>Daucinae</taxon>
        <taxon>Daucus</taxon>
        <taxon>Daucus sect. Daucus</taxon>
    </lineage>
</organism>
<keyword evidence="5 8" id="KW-1133">Transmembrane helix</keyword>
<proteinExistence type="inferred from homology"/>
<feature type="transmembrane region" description="Helical" evidence="8">
    <location>
        <begin position="232"/>
        <end position="252"/>
    </location>
</feature>
<evidence type="ECO:0000256" key="5">
    <source>
        <dbReference type="ARBA" id="ARBA00022989"/>
    </source>
</evidence>
<keyword evidence="3 8" id="KW-0813">Transport</keyword>
<dbReference type="PANTHER" id="PTHR11040">
    <property type="entry name" value="ZINC/IRON TRANSPORTER"/>
    <property type="match status" value="1"/>
</dbReference>
<evidence type="ECO:0000256" key="6">
    <source>
        <dbReference type="ARBA" id="ARBA00023065"/>
    </source>
</evidence>
<dbReference type="EMBL" id="CP093343">
    <property type="protein sequence ID" value="WOG85454.1"/>
    <property type="molecule type" value="Genomic_DNA"/>
</dbReference>
<keyword evidence="6 8" id="KW-0406">Ion transport</keyword>
<dbReference type="Gramene" id="KZN11664">
    <property type="protein sequence ID" value="KZN11664"/>
    <property type="gene ID" value="DCAR_004320"/>
</dbReference>
<accession>A0A166IZP4</accession>
<dbReference type="AlphaFoldDB" id="A0A166IZP4"/>
<evidence type="ECO:0000256" key="8">
    <source>
        <dbReference type="RuleBase" id="RU362088"/>
    </source>
</evidence>
<sequence length="354" mass="38133">MATKLIKLLCIFFILISLFSTLVVSESLECEDESKDKCNNKQKALPLKVIAIFSILITSMIGVSLPLLTRSIPALSPDRSLFVIVKAFAAGIILGTGFMHVLPDSFDMLRSSCLSEDPWHKFPFSGFLAMLSAIVTLMVDSLATSFYVGKNSAGIKPETQIEAGDQEMAATSGHFHAHHHGHLPQPKEGVENSQLLRYRVVAMVLELGIVVHSVVIGLSLGASNNTCTIKPLVAALCFHQMFEGMGLGGCILQAEYKLVKKMVMVFFFSITTPLGIAIGLAMSTSYKENSPSALITVGLLNASSAGLLIYMALVDLLAADFMGPKLQRSIKLQLKAYVAVFLGAGGMSLMAKWA</sequence>
<keyword evidence="10" id="KW-1185">Reference proteome</keyword>
<dbReference type="InterPro" id="IPR004698">
    <property type="entry name" value="Zn/Fe_permease_fun/pln"/>
</dbReference>
<keyword evidence="7 8" id="KW-0472">Membrane</keyword>
<feature type="transmembrane region" description="Helical" evidence="8">
    <location>
        <begin position="200"/>
        <end position="220"/>
    </location>
</feature>
<evidence type="ECO:0000256" key="1">
    <source>
        <dbReference type="ARBA" id="ARBA00004141"/>
    </source>
</evidence>
<dbReference type="KEGG" id="dcr:108196529"/>
<feature type="transmembrane region" description="Helical" evidence="8">
    <location>
        <begin position="49"/>
        <end position="69"/>
    </location>
</feature>
<evidence type="ECO:0000256" key="7">
    <source>
        <dbReference type="ARBA" id="ARBA00023136"/>
    </source>
</evidence>
<evidence type="ECO:0000313" key="10">
    <source>
        <dbReference type="Proteomes" id="UP000077755"/>
    </source>
</evidence>